<sequence>MHTNFCPHHSHYFIERPIIDLTGERKRFLLWDPKPCCAARAGGGGSGGLAGARRAAELGARVALVEPRRFGGTCVNVGCVPKKVMWNAAVHAEFIHDHADYGFETPGIKFNWRTIKEKRDAYVRRLNEIYENNVKKAHIDIIRGYGKFTADPQPTIEVDGKKYTAPHILIATGGRPAVPPDSEIPGASLGITSDGFFDLEELPRRSVIVGAGYIAVEIAGILSTLGSKSALLIRKDVVLRTFDSLISSNCTQELENTGVDVWKHTKVKTVTKTPCGLLDVTVTSSVPGRKPTEEVIRDVDCLLWAVGREPNTEELCLDLVGVQVDDKGHVVVDEYQNTTRRGIYAVGDVCGRALLTPVAIAAGRKLAHRLFESKQDSRLDYHDIPTVVFSHPPIGTVGLTEDEAVAMHGKENVKIYSTSFTPLYYAVTQRKVKCVMKLVCAGKEEKVVGLHMQGVGCDEMLQGFAVAIKMGATKADLDNTVAIHPTSAEELGLKQARCQAKCRVLHLGCGNPRHKYRLGGEWLESSPEEKDLGVLVDEKINMNWQCALAAQKANRILACIKRSVASRSREVILPLYSALVRPHLEYCVHLWSPQHRKDMDLLEQVQRRATKMIRGMEHLPYEDRLRALGLFSLEKRRLWGDLIAAYQCLKEPYRRVGEGLFVRKCSDRTRGNGFKLEERRFSLDIRKKFFTVRVVRHWNRLPREVVDAPSLEVFKAGGLELDDL</sequence>
<dbReference type="Proteomes" id="UP000233556">
    <property type="component" value="Unassembled WGS sequence"/>
</dbReference>
<dbReference type="FunFam" id="3.50.50.60:FF:000671">
    <property type="entry name" value="Thioredoxin reductase 2, tandem duplicate 1"/>
    <property type="match status" value="1"/>
</dbReference>
<dbReference type="InterPro" id="IPR012999">
    <property type="entry name" value="Pyr_OxRdtase_I_AS"/>
</dbReference>
<dbReference type="GO" id="GO:0045454">
    <property type="term" value="P:cell redox homeostasis"/>
    <property type="evidence" value="ECO:0007669"/>
    <property type="project" value="InterPro"/>
</dbReference>
<comment type="subcellular location">
    <subcellularLocation>
        <location evidence="3 19">Cytoplasm</location>
    </subcellularLocation>
    <subcellularLocation>
        <location evidence="2">Mitochondrion</location>
    </subcellularLocation>
</comment>
<dbReference type="SUPFAM" id="SSF51905">
    <property type="entry name" value="FAD/NAD(P)-binding domain"/>
    <property type="match status" value="1"/>
</dbReference>
<dbReference type="PANTHER" id="PTHR42737:SF5">
    <property type="entry name" value="GLUTATHIONE REDUCTASE, MITOCHONDRIAL"/>
    <property type="match status" value="1"/>
</dbReference>
<dbReference type="OrthoDB" id="5956163at2759"/>
<dbReference type="GO" id="GO:0006749">
    <property type="term" value="P:glutathione metabolic process"/>
    <property type="evidence" value="ECO:0007669"/>
    <property type="project" value="InterPro"/>
</dbReference>
<keyword evidence="10" id="KW-0809">Transit peptide</keyword>
<evidence type="ECO:0000256" key="6">
    <source>
        <dbReference type="ARBA" id="ARBA00022490"/>
    </source>
</evidence>
<dbReference type="FunFam" id="3.30.390.30:FF:000003">
    <property type="entry name" value="Glutathione reductase"/>
    <property type="match status" value="1"/>
</dbReference>
<evidence type="ECO:0000256" key="5">
    <source>
        <dbReference type="ARBA" id="ARBA00011748"/>
    </source>
</evidence>
<evidence type="ECO:0000256" key="18">
    <source>
        <dbReference type="RuleBase" id="RU003691"/>
    </source>
</evidence>
<feature type="domain" description="FAD/NAD(P)-binding" evidence="21">
    <location>
        <begin position="43"/>
        <end position="363"/>
    </location>
</feature>
<keyword evidence="11" id="KW-0007">Acetylation</keyword>
<dbReference type="PRINTS" id="PR00411">
    <property type="entry name" value="PNDRDTASEI"/>
</dbReference>
<evidence type="ECO:0000256" key="11">
    <source>
        <dbReference type="ARBA" id="ARBA00022990"/>
    </source>
</evidence>
<dbReference type="NCBIfam" id="TIGR01421">
    <property type="entry name" value="gluta_reduc_1"/>
    <property type="match status" value="1"/>
</dbReference>
<evidence type="ECO:0000256" key="16">
    <source>
        <dbReference type="ARBA" id="ARBA00049142"/>
    </source>
</evidence>
<accession>A0A2I0UKD6</accession>
<dbReference type="Gene3D" id="3.30.390.30">
    <property type="match status" value="1"/>
</dbReference>
<comment type="similarity">
    <text evidence="4 18">Belongs to the class-I pyridine nucleotide-disulfide oxidoreductase family.</text>
</comment>
<organism evidence="22 23">
    <name type="scientific">Limosa lapponica baueri</name>
    <dbReference type="NCBI Taxonomy" id="1758121"/>
    <lineage>
        <taxon>Eukaryota</taxon>
        <taxon>Metazoa</taxon>
        <taxon>Chordata</taxon>
        <taxon>Craniata</taxon>
        <taxon>Vertebrata</taxon>
        <taxon>Euteleostomi</taxon>
        <taxon>Archelosauria</taxon>
        <taxon>Archosauria</taxon>
        <taxon>Dinosauria</taxon>
        <taxon>Saurischia</taxon>
        <taxon>Theropoda</taxon>
        <taxon>Coelurosauria</taxon>
        <taxon>Aves</taxon>
        <taxon>Neognathae</taxon>
        <taxon>Neoaves</taxon>
        <taxon>Charadriiformes</taxon>
        <taxon>Scolopacidae</taxon>
        <taxon>Limosa</taxon>
    </lineage>
</organism>
<reference evidence="23" key="1">
    <citation type="submission" date="2017-11" db="EMBL/GenBank/DDBJ databases">
        <authorList>
            <person name="Lima N.C."/>
            <person name="Parody-Merino A.M."/>
            <person name="Battley P.F."/>
            <person name="Fidler A.E."/>
            <person name="Prosdocimi F."/>
        </authorList>
    </citation>
    <scope>NUCLEOTIDE SEQUENCE [LARGE SCALE GENOMIC DNA]</scope>
</reference>
<dbReference type="PRINTS" id="PR00368">
    <property type="entry name" value="FADPNR"/>
</dbReference>
<evidence type="ECO:0000256" key="3">
    <source>
        <dbReference type="ARBA" id="ARBA00004496"/>
    </source>
</evidence>
<dbReference type="Pfam" id="PF02852">
    <property type="entry name" value="Pyr_redox_dim"/>
    <property type="match status" value="1"/>
</dbReference>
<evidence type="ECO:0000256" key="2">
    <source>
        <dbReference type="ARBA" id="ARBA00004173"/>
    </source>
</evidence>
<dbReference type="InterPro" id="IPR004099">
    <property type="entry name" value="Pyr_nucl-diS_OxRdtase_dimer"/>
</dbReference>
<keyword evidence="12 18" id="KW-0560">Oxidoreductase</keyword>
<dbReference type="AlphaFoldDB" id="A0A2I0UKD6"/>
<dbReference type="GO" id="GO:0034599">
    <property type="term" value="P:cellular response to oxidative stress"/>
    <property type="evidence" value="ECO:0007669"/>
    <property type="project" value="TreeGrafter"/>
</dbReference>
<dbReference type="PANTHER" id="PTHR42737">
    <property type="entry name" value="GLUTATHIONE REDUCTASE"/>
    <property type="match status" value="1"/>
</dbReference>
<feature type="domain" description="Pyridine nucleotide-disulphide oxidoreductase dimerisation" evidence="20">
    <location>
        <begin position="384"/>
        <end position="491"/>
    </location>
</feature>
<keyword evidence="15 18" id="KW-0676">Redox-active center</keyword>
<evidence type="ECO:0000256" key="13">
    <source>
        <dbReference type="ARBA" id="ARBA00023128"/>
    </source>
</evidence>
<keyword evidence="6 19" id="KW-0963">Cytoplasm</keyword>
<comment type="subunit">
    <text evidence="5">Homodimer; disulfide-linked.</text>
</comment>
<evidence type="ECO:0000256" key="9">
    <source>
        <dbReference type="ARBA" id="ARBA00022857"/>
    </source>
</evidence>
<evidence type="ECO:0000256" key="14">
    <source>
        <dbReference type="ARBA" id="ARBA00023157"/>
    </source>
</evidence>
<evidence type="ECO:0000256" key="12">
    <source>
        <dbReference type="ARBA" id="ARBA00023002"/>
    </source>
</evidence>
<dbReference type="EC" id="1.8.1.7" evidence="19"/>
<dbReference type="Pfam" id="PF07992">
    <property type="entry name" value="Pyr_redox_2"/>
    <property type="match status" value="1"/>
</dbReference>
<dbReference type="GO" id="GO:0005739">
    <property type="term" value="C:mitochondrion"/>
    <property type="evidence" value="ECO:0007669"/>
    <property type="project" value="UniProtKB-SubCell"/>
</dbReference>
<dbReference type="EMBL" id="KZ505707">
    <property type="protein sequence ID" value="PKU46506.1"/>
    <property type="molecule type" value="Genomic_DNA"/>
</dbReference>
<dbReference type="InterPro" id="IPR046952">
    <property type="entry name" value="GSHR/TRXR-like"/>
</dbReference>
<reference evidence="23" key="2">
    <citation type="submission" date="2017-12" db="EMBL/GenBank/DDBJ databases">
        <title>Genome sequence of the Bar-tailed Godwit (Limosa lapponica baueri).</title>
        <authorList>
            <person name="Lima N.C.B."/>
            <person name="Parody-Merino A.M."/>
            <person name="Battley P.F."/>
            <person name="Fidler A.E."/>
            <person name="Prosdocimi F."/>
        </authorList>
    </citation>
    <scope>NUCLEOTIDE SEQUENCE [LARGE SCALE GENOMIC DNA]</scope>
</reference>
<keyword evidence="14" id="KW-1015">Disulfide bond</keyword>
<keyword evidence="23" id="KW-1185">Reference proteome</keyword>
<dbReference type="NCBIfam" id="NF004776">
    <property type="entry name" value="PRK06116.1"/>
    <property type="match status" value="1"/>
</dbReference>
<evidence type="ECO:0000256" key="17">
    <source>
        <dbReference type="ARBA" id="ARBA00056905"/>
    </source>
</evidence>
<comment type="function">
    <text evidence="17 19">Catalyzes the reduction of glutathione disulfide (GSSG) to reduced glutathione (GSH). Constitutes the major mechanism to maintain a high GSH:GSSG ratio in the cytosol.</text>
</comment>
<dbReference type="GO" id="GO:0005829">
    <property type="term" value="C:cytosol"/>
    <property type="evidence" value="ECO:0007669"/>
    <property type="project" value="TreeGrafter"/>
</dbReference>
<evidence type="ECO:0000256" key="8">
    <source>
        <dbReference type="ARBA" id="ARBA00022827"/>
    </source>
</evidence>
<dbReference type="InterPro" id="IPR016156">
    <property type="entry name" value="FAD/NAD-linked_Rdtase_dimer_sf"/>
</dbReference>
<evidence type="ECO:0000256" key="19">
    <source>
        <dbReference type="RuleBase" id="RU365016"/>
    </source>
</evidence>
<evidence type="ECO:0000256" key="10">
    <source>
        <dbReference type="ARBA" id="ARBA00022946"/>
    </source>
</evidence>
<dbReference type="GO" id="GO:0050660">
    <property type="term" value="F:flavin adenine dinucleotide binding"/>
    <property type="evidence" value="ECO:0007669"/>
    <property type="project" value="InterPro"/>
</dbReference>
<dbReference type="Gene3D" id="3.50.50.60">
    <property type="entry name" value="FAD/NAD(P)-binding domain"/>
    <property type="match status" value="2"/>
</dbReference>
<evidence type="ECO:0000313" key="22">
    <source>
        <dbReference type="EMBL" id="PKU46506.1"/>
    </source>
</evidence>
<protein>
    <recommendedName>
        <fullName evidence="19">Glutathione reductase</fullName>
        <ecNumber evidence="19">1.8.1.7</ecNumber>
    </recommendedName>
</protein>
<evidence type="ECO:0000256" key="7">
    <source>
        <dbReference type="ARBA" id="ARBA00022630"/>
    </source>
</evidence>
<evidence type="ECO:0000256" key="1">
    <source>
        <dbReference type="ARBA" id="ARBA00001974"/>
    </source>
</evidence>
<keyword evidence="7 18" id="KW-0285">Flavoprotein</keyword>
<evidence type="ECO:0000313" key="23">
    <source>
        <dbReference type="Proteomes" id="UP000233556"/>
    </source>
</evidence>
<dbReference type="FunFam" id="3.50.50.60:FF:000484">
    <property type="entry name" value="Glutathione reductase, mitochondrial"/>
    <property type="match status" value="1"/>
</dbReference>
<evidence type="ECO:0000259" key="20">
    <source>
        <dbReference type="Pfam" id="PF02852"/>
    </source>
</evidence>
<dbReference type="InterPro" id="IPR006322">
    <property type="entry name" value="Glutathione_Rdtase_euk/bac"/>
</dbReference>
<comment type="catalytic activity">
    <reaction evidence="16 19">
        <text>2 glutathione + NADP(+) = glutathione disulfide + NADPH + H(+)</text>
        <dbReference type="Rhea" id="RHEA:11740"/>
        <dbReference type="ChEBI" id="CHEBI:15378"/>
        <dbReference type="ChEBI" id="CHEBI:57783"/>
        <dbReference type="ChEBI" id="CHEBI:57925"/>
        <dbReference type="ChEBI" id="CHEBI:58297"/>
        <dbReference type="ChEBI" id="CHEBI:58349"/>
        <dbReference type="EC" id="1.8.1.7"/>
    </reaction>
</comment>
<keyword evidence="8 18" id="KW-0274">FAD</keyword>
<evidence type="ECO:0000259" key="21">
    <source>
        <dbReference type="Pfam" id="PF07992"/>
    </source>
</evidence>
<keyword evidence="9 19" id="KW-0521">NADP</keyword>
<evidence type="ECO:0000256" key="15">
    <source>
        <dbReference type="ARBA" id="ARBA00023284"/>
    </source>
</evidence>
<dbReference type="GO" id="GO:0004362">
    <property type="term" value="F:glutathione-disulfide reductase (NADPH) activity"/>
    <property type="evidence" value="ECO:0007669"/>
    <property type="project" value="UniProtKB-EC"/>
</dbReference>
<evidence type="ECO:0000256" key="4">
    <source>
        <dbReference type="ARBA" id="ARBA00007532"/>
    </source>
</evidence>
<proteinExistence type="inferred from homology"/>
<dbReference type="InterPro" id="IPR036188">
    <property type="entry name" value="FAD/NAD-bd_sf"/>
</dbReference>
<keyword evidence="13" id="KW-0496">Mitochondrion</keyword>
<dbReference type="SUPFAM" id="SSF55424">
    <property type="entry name" value="FAD/NAD-linked reductases, dimerisation (C-terminal) domain"/>
    <property type="match status" value="1"/>
</dbReference>
<comment type="cofactor">
    <cofactor evidence="1 19">
        <name>FAD</name>
        <dbReference type="ChEBI" id="CHEBI:57692"/>
    </cofactor>
</comment>
<gene>
    <name evidence="22" type="ORF">llap_3182</name>
</gene>
<name>A0A2I0UKD6_LIMLA</name>
<dbReference type="PROSITE" id="PS00076">
    <property type="entry name" value="PYRIDINE_REDOX_1"/>
    <property type="match status" value="1"/>
</dbReference>
<dbReference type="InterPro" id="IPR023753">
    <property type="entry name" value="FAD/NAD-binding_dom"/>
</dbReference>
<dbReference type="GO" id="GO:0050661">
    <property type="term" value="F:NADP binding"/>
    <property type="evidence" value="ECO:0007669"/>
    <property type="project" value="InterPro"/>
</dbReference>